<dbReference type="PROSITE" id="PS50878">
    <property type="entry name" value="RT_POL"/>
    <property type="match status" value="1"/>
</dbReference>
<feature type="domain" description="Reverse transcriptase" evidence="2">
    <location>
        <begin position="1"/>
        <end position="174"/>
    </location>
</feature>
<dbReference type="SUPFAM" id="SSF56672">
    <property type="entry name" value="DNA/RNA polymerases"/>
    <property type="match status" value="1"/>
</dbReference>
<dbReference type="Pfam" id="PF00078">
    <property type="entry name" value="RVT_1"/>
    <property type="match status" value="1"/>
</dbReference>
<dbReference type="AlphaFoldDB" id="A0ABD0MRV6"/>
<organism evidence="3 4">
    <name type="scientific">Cirrhinus mrigala</name>
    <name type="common">Mrigala</name>
    <dbReference type="NCBI Taxonomy" id="683832"/>
    <lineage>
        <taxon>Eukaryota</taxon>
        <taxon>Metazoa</taxon>
        <taxon>Chordata</taxon>
        <taxon>Craniata</taxon>
        <taxon>Vertebrata</taxon>
        <taxon>Euteleostomi</taxon>
        <taxon>Actinopterygii</taxon>
        <taxon>Neopterygii</taxon>
        <taxon>Teleostei</taxon>
        <taxon>Ostariophysi</taxon>
        <taxon>Cypriniformes</taxon>
        <taxon>Cyprinidae</taxon>
        <taxon>Labeoninae</taxon>
        <taxon>Labeonini</taxon>
        <taxon>Cirrhinus</taxon>
    </lineage>
</organism>
<protein>
    <recommendedName>
        <fullName evidence="2">Reverse transcriptase domain-containing protein</fullName>
    </recommendedName>
</protein>
<keyword evidence="1" id="KW-0472">Membrane</keyword>
<dbReference type="InterPro" id="IPR043502">
    <property type="entry name" value="DNA/RNA_pol_sf"/>
</dbReference>
<keyword evidence="1" id="KW-1133">Transmembrane helix</keyword>
<dbReference type="InterPro" id="IPR000477">
    <property type="entry name" value="RT_dom"/>
</dbReference>
<proteinExistence type="predicted"/>
<comment type="caution">
    <text evidence="3">The sequence shown here is derived from an EMBL/GenBank/DDBJ whole genome shotgun (WGS) entry which is preliminary data.</text>
</comment>
<evidence type="ECO:0000256" key="1">
    <source>
        <dbReference type="SAM" id="Phobius"/>
    </source>
</evidence>
<keyword evidence="1" id="KW-0812">Transmembrane</keyword>
<dbReference type="Proteomes" id="UP001529510">
    <property type="component" value="Unassembled WGS sequence"/>
</dbReference>
<dbReference type="EMBL" id="JAMKFB020000255">
    <property type="protein sequence ID" value="KAL0151291.1"/>
    <property type="molecule type" value="Genomic_DNA"/>
</dbReference>
<reference evidence="3 4" key="1">
    <citation type="submission" date="2024-05" db="EMBL/GenBank/DDBJ databases">
        <title>Genome sequencing and assembly of Indian major carp, Cirrhinus mrigala (Hamilton, 1822).</title>
        <authorList>
            <person name="Mohindra V."/>
            <person name="Chowdhury L.M."/>
            <person name="Lal K."/>
            <person name="Jena J.K."/>
        </authorList>
    </citation>
    <scope>NUCLEOTIDE SEQUENCE [LARGE SCALE GENOMIC DNA]</scope>
    <source>
        <strain evidence="3">CM1030</strain>
        <tissue evidence="3">Blood</tissue>
    </source>
</reference>
<dbReference type="PANTHER" id="PTHR33332">
    <property type="entry name" value="REVERSE TRANSCRIPTASE DOMAIN-CONTAINING PROTEIN"/>
    <property type="match status" value="1"/>
</dbReference>
<keyword evidence="4" id="KW-1185">Reference proteome</keyword>
<gene>
    <name evidence="3" type="ORF">M9458_053482</name>
</gene>
<evidence type="ECO:0000313" key="4">
    <source>
        <dbReference type="Proteomes" id="UP001529510"/>
    </source>
</evidence>
<evidence type="ECO:0000313" key="3">
    <source>
        <dbReference type="EMBL" id="KAL0151291.1"/>
    </source>
</evidence>
<evidence type="ECO:0000259" key="2">
    <source>
        <dbReference type="PROSITE" id="PS50878"/>
    </source>
</evidence>
<accession>A0ABD0MRV6</accession>
<name>A0ABD0MRV6_CIRMR</name>
<sequence length="216" mass="23728">MATDAGSVSILILLDLSSAFDTISHSILISRLSALGISGTALAWFTSYLSDRQHYITIRQAKSSTAPVSHGVPQGSVLGPLLFNIYMSPLGKIIHCHDFNFHCYADDTQLYISFRHYHPFPTNSISACIDDINAWMTSNLLKLNTDKTDVLLVGSPKNVAPFCTDTVNISGILVRPSTTVKNLGITFDSYLSFLPHISSLTKSAFYHLRNIVYVPS</sequence>
<feature type="transmembrane region" description="Helical" evidence="1">
    <location>
        <begin position="29"/>
        <end position="49"/>
    </location>
</feature>